<protein>
    <submittedName>
        <fullName evidence="4">Uncharacterized protein</fullName>
    </submittedName>
</protein>
<reference evidence="4 5" key="1">
    <citation type="journal article" date="2024" name="BMC Genomics">
        <title>Genome assembly of redclaw crayfish (Cherax quadricarinatus) provides insights into its immune adaptation and hypoxia tolerance.</title>
        <authorList>
            <person name="Liu Z."/>
            <person name="Zheng J."/>
            <person name="Li H."/>
            <person name="Fang K."/>
            <person name="Wang S."/>
            <person name="He J."/>
            <person name="Zhou D."/>
            <person name="Weng S."/>
            <person name="Chi M."/>
            <person name="Gu Z."/>
            <person name="He J."/>
            <person name="Li F."/>
            <person name="Wang M."/>
        </authorList>
    </citation>
    <scope>NUCLEOTIDE SEQUENCE [LARGE SCALE GENOMIC DNA]</scope>
    <source>
        <strain evidence="4">ZL_2023a</strain>
    </source>
</reference>
<dbReference type="InterPro" id="IPR050767">
    <property type="entry name" value="Sel1_AlgK"/>
</dbReference>
<keyword evidence="2" id="KW-1133">Transmembrane helix</keyword>
<keyword evidence="5" id="KW-1185">Reference proteome</keyword>
<dbReference type="EMBL" id="JARKIK010000054">
    <property type="protein sequence ID" value="KAK8733184.1"/>
    <property type="molecule type" value="Genomic_DNA"/>
</dbReference>
<dbReference type="Gene3D" id="1.25.40.10">
    <property type="entry name" value="Tetratricopeptide repeat domain"/>
    <property type="match status" value="3"/>
</dbReference>
<dbReference type="AlphaFoldDB" id="A0AAW0X506"/>
<feature type="transmembrane region" description="Helical" evidence="2">
    <location>
        <begin position="596"/>
        <end position="618"/>
    </location>
</feature>
<name>A0AAW0X506_CHEQU</name>
<gene>
    <name evidence="4" type="ORF">OTU49_006513</name>
</gene>
<comment type="similarity">
    <text evidence="1">Belongs to the sel-1 family.</text>
</comment>
<dbReference type="InterPro" id="IPR006597">
    <property type="entry name" value="Sel1-like"/>
</dbReference>
<keyword evidence="2" id="KW-0812">Transmembrane</keyword>
<feature type="signal peptide" evidence="3">
    <location>
        <begin position="1"/>
        <end position="18"/>
    </location>
</feature>
<evidence type="ECO:0000256" key="1">
    <source>
        <dbReference type="ARBA" id="ARBA00038101"/>
    </source>
</evidence>
<dbReference type="PANTHER" id="PTHR11102">
    <property type="entry name" value="SEL-1-LIKE PROTEIN"/>
    <property type="match status" value="1"/>
</dbReference>
<dbReference type="SMART" id="SM00671">
    <property type="entry name" value="SEL1"/>
    <property type="match status" value="8"/>
</dbReference>
<feature type="chain" id="PRO_5043945749" evidence="3">
    <location>
        <begin position="19"/>
        <end position="624"/>
    </location>
</feature>
<accession>A0AAW0X506</accession>
<keyword evidence="3" id="KW-0732">Signal</keyword>
<keyword evidence="2" id="KW-0472">Membrane</keyword>
<dbReference type="PANTHER" id="PTHR11102:SF147">
    <property type="entry name" value="SEL1L ADAPTOR SUBUNIT OF ERAD E3 UBIQUITIN LIGASE"/>
    <property type="match status" value="1"/>
</dbReference>
<proteinExistence type="inferred from homology"/>
<comment type="caution">
    <text evidence="4">The sequence shown here is derived from an EMBL/GenBank/DDBJ whole genome shotgun (WGS) entry which is preliminary data.</text>
</comment>
<evidence type="ECO:0000256" key="3">
    <source>
        <dbReference type="SAM" id="SignalP"/>
    </source>
</evidence>
<dbReference type="Pfam" id="PF08238">
    <property type="entry name" value="Sel1"/>
    <property type="match status" value="5"/>
</dbReference>
<evidence type="ECO:0000256" key="2">
    <source>
        <dbReference type="SAM" id="Phobius"/>
    </source>
</evidence>
<sequence length="624" mass="68236">MWARLTIGIIVLVIKVRSGEVAEWRQQREKAVDALFHQQEAAWGVEVLQQAASQGNLDAQSDLTLAHLLGIGVTQDIAGAAASSSSLVSVGGARAHTTQALLLSHNLTGSSLTQQERQNQAVSHYLLAAINKDPLAQIMVGGHYWSGGDCEAALQYLRRAATTVADTVSDEAKSRTPPRYIWDEDDTTLMTYQIPSLDEFQFLEYSAMTGDHEAALRAAIILYKGVPDVGYDPVRAAEYLRQAAEANITTAMVMLAAMHLHNTVTPDRDDTLDLLQTALAFGDKTAHTYLGLLYLKGYGDVPKNLGKAKKHLQQGIKMGSVEAFYLLGKLYEDPDSSGSVEEAMMMWEVSAMFGHVPSAFKVAENYWQKMTKTAFTVVKDSTSALAENWCHKALPLYRMTALSGSWQYLQEAAYDDYRRGLYSSALLKYLLLSDMGYTSAHVNAGRLLDSGVTGVYSSVEAAQSEALKVWQRAADAGVAAGQLRLGDMYYYGQGVPLDVIAAAQHYSDAAKMGSAQGMFNMANMKEWGQGVSQNITNARMLYEAALEASPDAYVPVGLALFRMNLLLAVNSTLGLDIYATNWLPRKRSNLFSSLDALLPAWDVALMVVLTIVIVVMVTTGRYRR</sequence>
<evidence type="ECO:0000313" key="5">
    <source>
        <dbReference type="Proteomes" id="UP001445076"/>
    </source>
</evidence>
<organism evidence="4 5">
    <name type="scientific">Cherax quadricarinatus</name>
    <name type="common">Australian red claw crayfish</name>
    <dbReference type="NCBI Taxonomy" id="27406"/>
    <lineage>
        <taxon>Eukaryota</taxon>
        <taxon>Metazoa</taxon>
        <taxon>Ecdysozoa</taxon>
        <taxon>Arthropoda</taxon>
        <taxon>Crustacea</taxon>
        <taxon>Multicrustacea</taxon>
        <taxon>Malacostraca</taxon>
        <taxon>Eumalacostraca</taxon>
        <taxon>Eucarida</taxon>
        <taxon>Decapoda</taxon>
        <taxon>Pleocyemata</taxon>
        <taxon>Astacidea</taxon>
        <taxon>Parastacoidea</taxon>
        <taxon>Parastacidae</taxon>
        <taxon>Cherax</taxon>
    </lineage>
</organism>
<dbReference type="Proteomes" id="UP001445076">
    <property type="component" value="Unassembled WGS sequence"/>
</dbReference>
<evidence type="ECO:0000313" key="4">
    <source>
        <dbReference type="EMBL" id="KAK8733184.1"/>
    </source>
</evidence>
<dbReference type="SUPFAM" id="SSF81901">
    <property type="entry name" value="HCP-like"/>
    <property type="match status" value="3"/>
</dbReference>
<dbReference type="InterPro" id="IPR011990">
    <property type="entry name" value="TPR-like_helical_dom_sf"/>
</dbReference>